<dbReference type="PROSITE" id="PS51885">
    <property type="entry name" value="NEPRILYSIN"/>
    <property type="match status" value="1"/>
</dbReference>
<keyword evidence="13" id="KW-1185">Reference proteome</keyword>
<dbReference type="KEGG" id="scac:106094956"/>
<evidence type="ECO:0000256" key="1">
    <source>
        <dbReference type="ARBA" id="ARBA00001947"/>
    </source>
</evidence>
<dbReference type="Proteomes" id="UP000095300">
    <property type="component" value="Unassembled WGS sequence"/>
</dbReference>
<evidence type="ECO:0000256" key="6">
    <source>
        <dbReference type="ARBA" id="ARBA00022801"/>
    </source>
</evidence>
<keyword evidence="7" id="KW-0862">Zinc</keyword>
<feature type="domain" description="Peptidase M13 N-terminal" evidence="11">
    <location>
        <begin position="49"/>
        <end position="397"/>
    </location>
</feature>
<sequence>MGFLNILIGFLIIEVYVARPVCCSGILRKHINRRQLKLIEGSMNLEADPCENFYEYACGKWADYVDGAGVNFHDTLNMIDYQANRQLSRHMKRLRLRTSPRFIRKAYEFQKSCVEVERYQPLEYLRWLKIHESVKWPTLWNRSKVHADFDWVHTLAVMRKYGMNGILIEEIVYQKKDDPSRLVIDLDKPVEAEGFVPLTYDNFKIMIDSLNVYTSNRTLQNLWQEFSAFEELLLKLDDIPDDEGAQLITVRELPLTWLQKYLKIVLNQTSIDMNMELYIQNIPYLEALDALLLQYDNRFICKYLTLRFVWHLNIKGPENFKDEDCISAARSLLPSAMHWLYEQITPEIEQEVPKIHELFNSVVKHFKLALRSNDNGFNSTILNYLLSKLDHIQLKVGNLPRVNTVQVLENLYHNITLNASDFYGNHLKLLHFGVKAIHEANENTLYTNVTNFFHLESYETGSSSSPYFIQRSNIAIIPWTTLQRPIYHPSFDDVYKYSSIGFLLAHEILHGFDYTGLEVDVNGKLNSQQYDNILANERFDQNYQCLRDLNPNVIDEKIADVSGLRYAYATFFSLHPEALHKSLQVCGQEMSMKKLFFLNFAQFFCGSSSSQDFMDTSEHGADNDRVNDALLHFSEFAKTYGCDSQSRLQPYKTCNLWR</sequence>
<proteinExistence type="inferred from homology"/>
<dbReference type="Gene3D" id="1.10.1380.10">
    <property type="entry name" value="Neutral endopeptidase , domain2"/>
    <property type="match status" value="1"/>
</dbReference>
<dbReference type="PANTHER" id="PTHR11733:SF167">
    <property type="entry name" value="FI17812P1-RELATED"/>
    <property type="match status" value="1"/>
</dbReference>
<reference evidence="12" key="1">
    <citation type="submission" date="2020-05" db="UniProtKB">
        <authorList>
            <consortium name="EnsemblMetazoa"/>
        </authorList>
    </citation>
    <scope>IDENTIFICATION</scope>
    <source>
        <strain evidence="12">USDA</strain>
    </source>
</reference>
<name>A0A1I8NX33_STOCA</name>
<dbReference type="InterPro" id="IPR018497">
    <property type="entry name" value="Peptidase_M13_C"/>
</dbReference>
<evidence type="ECO:0000256" key="7">
    <source>
        <dbReference type="ARBA" id="ARBA00022833"/>
    </source>
</evidence>
<dbReference type="Pfam" id="PF05649">
    <property type="entry name" value="Peptidase_M13_N"/>
    <property type="match status" value="1"/>
</dbReference>
<evidence type="ECO:0000256" key="4">
    <source>
        <dbReference type="ARBA" id="ARBA00022670"/>
    </source>
</evidence>
<comment type="subcellular location">
    <subcellularLocation>
        <location evidence="2">Cell membrane</location>
        <topology evidence="2">Single-pass type II membrane protein</topology>
    </subcellularLocation>
</comment>
<evidence type="ECO:0000313" key="12">
    <source>
        <dbReference type="EnsemblMetazoa" id="SCAU002803-PA"/>
    </source>
</evidence>
<accession>A0A1I8NX33</accession>
<evidence type="ECO:0000256" key="3">
    <source>
        <dbReference type="ARBA" id="ARBA00007357"/>
    </source>
</evidence>
<organism evidence="12 13">
    <name type="scientific">Stomoxys calcitrans</name>
    <name type="common">Stable fly</name>
    <name type="synonym">Conops calcitrans</name>
    <dbReference type="NCBI Taxonomy" id="35570"/>
    <lineage>
        <taxon>Eukaryota</taxon>
        <taxon>Metazoa</taxon>
        <taxon>Ecdysozoa</taxon>
        <taxon>Arthropoda</taxon>
        <taxon>Hexapoda</taxon>
        <taxon>Insecta</taxon>
        <taxon>Pterygota</taxon>
        <taxon>Neoptera</taxon>
        <taxon>Endopterygota</taxon>
        <taxon>Diptera</taxon>
        <taxon>Brachycera</taxon>
        <taxon>Muscomorpha</taxon>
        <taxon>Muscoidea</taxon>
        <taxon>Muscidae</taxon>
        <taxon>Stomoxys</taxon>
    </lineage>
</organism>
<keyword evidence="9" id="KW-0732">Signal</keyword>
<gene>
    <name evidence="12" type="primary">106094956</name>
</gene>
<evidence type="ECO:0000259" key="11">
    <source>
        <dbReference type="Pfam" id="PF05649"/>
    </source>
</evidence>
<dbReference type="GO" id="GO:0046872">
    <property type="term" value="F:metal ion binding"/>
    <property type="evidence" value="ECO:0007669"/>
    <property type="project" value="UniProtKB-KW"/>
</dbReference>
<dbReference type="GO" id="GO:0004222">
    <property type="term" value="F:metalloendopeptidase activity"/>
    <property type="evidence" value="ECO:0007669"/>
    <property type="project" value="InterPro"/>
</dbReference>
<dbReference type="EnsemblMetazoa" id="SCAU002803-RA">
    <property type="protein sequence ID" value="SCAU002803-PA"/>
    <property type="gene ID" value="SCAU002803"/>
</dbReference>
<evidence type="ECO:0000256" key="5">
    <source>
        <dbReference type="ARBA" id="ARBA00022723"/>
    </source>
</evidence>
<comment type="cofactor">
    <cofactor evidence="1">
        <name>Zn(2+)</name>
        <dbReference type="ChEBI" id="CHEBI:29105"/>
    </cofactor>
</comment>
<dbReference type="GO" id="GO:0016485">
    <property type="term" value="P:protein processing"/>
    <property type="evidence" value="ECO:0007669"/>
    <property type="project" value="TreeGrafter"/>
</dbReference>
<dbReference type="InterPro" id="IPR008753">
    <property type="entry name" value="Peptidase_M13_N"/>
</dbReference>
<feature type="domain" description="Peptidase M13 C-terminal" evidence="10">
    <location>
        <begin position="467"/>
        <end position="655"/>
    </location>
</feature>
<dbReference type="SUPFAM" id="SSF55486">
    <property type="entry name" value="Metalloproteases ('zincins'), catalytic domain"/>
    <property type="match status" value="1"/>
</dbReference>
<keyword evidence="6" id="KW-0378">Hydrolase</keyword>
<evidence type="ECO:0000259" key="10">
    <source>
        <dbReference type="Pfam" id="PF01431"/>
    </source>
</evidence>
<dbReference type="PANTHER" id="PTHR11733">
    <property type="entry name" value="ZINC METALLOPROTEASE FAMILY M13 NEPRILYSIN-RELATED"/>
    <property type="match status" value="1"/>
</dbReference>
<dbReference type="InterPro" id="IPR000718">
    <property type="entry name" value="Peptidase_M13"/>
</dbReference>
<evidence type="ECO:0000256" key="2">
    <source>
        <dbReference type="ARBA" id="ARBA00004401"/>
    </source>
</evidence>
<dbReference type="AlphaFoldDB" id="A0A1I8NX33"/>
<evidence type="ECO:0000256" key="8">
    <source>
        <dbReference type="ARBA" id="ARBA00023049"/>
    </source>
</evidence>
<dbReference type="GO" id="GO:0005886">
    <property type="term" value="C:plasma membrane"/>
    <property type="evidence" value="ECO:0007669"/>
    <property type="project" value="UniProtKB-SubCell"/>
</dbReference>
<dbReference type="Gene3D" id="3.40.390.10">
    <property type="entry name" value="Collagenase (Catalytic Domain)"/>
    <property type="match status" value="1"/>
</dbReference>
<comment type="similarity">
    <text evidence="3">Belongs to the peptidase M13 family.</text>
</comment>
<dbReference type="PRINTS" id="PR00786">
    <property type="entry name" value="NEPRILYSIN"/>
</dbReference>
<keyword evidence="4" id="KW-0645">Protease</keyword>
<dbReference type="OrthoDB" id="7842934at2759"/>
<dbReference type="VEuPathDB" id="VectorBase:SCAU002803"/>
<feature type="chain" id="PRO_5009325636" description="Peptidase M13 C-terminal domain-containing protein" evidence="9">
    <location>
        <begin position="19"/>
        <end position="658"/>
    </location>
</feature>
<evidence type="ECO:0008006" key="14">
    <source>
        <dbReference type="Google" id="ProtNLM"/>
    </source>
</evidence>
<dbReference type="Pfam" id="PF01431">
    <property type="entry name" value="Peptidase_M13"/>
    <property type="match status" value="1"/>
</dbReference>
<keyword evidence="5" id="KW-0479">Metal-binding</keyword>
<feature type="signal peptide" evidence="9">
    <location>
        <begin position="1"/>
        <end position="18"/>
    </location>
</feature>
<keyword evidence="8" id="KW-0482">Metalloprotease</keyword>
<dbReference type="InterPro" id="IPR024079">
    <property type="entry name" value="MetalloPept_cat_dom_sf"/>
</dbReference>
<evidence type="ECO:0000313" key="13">
    <source>
        <dbReference type="Proteomes" id="UP000095300"/>
    </source>
</evidence>
<evidence type="ECO:0000256" key="9">
    <source>
        <dbReference type="SAM" id="SignalP"/>
    </source>
</evidence>
<dbReference type="InterPro" id="IPR042089">
    <property type="entry name" value="Peptidase_M13_dom_2"/>
</dbReference>
<protein>
    <recommendedName>
        <fullName evidence="14">Peptidase M13 C-terminal domain-containing protein</fullName>
    </recommendedName>
</protein>